<comment type="caution">
    <text evidence="1">The sequence shown here is derived from an EMBL/GenBank/DDBJ whole genome shotgun (WGS) entry which is preliminary data.</text>
</comment>
<feature type="non-terminal residue" evidence="1">
    <location>
        <position position="1"/>
    </location>
</feature>
<gene>
    <name evidence="1" type="ORF">BN2614_LOCUS4</name>
</gene>
<dbReference type="AlphaFoldDB" id="A0A9X9PY38"/>
<dbReference type="Proteomes" id="UP000269945">
    <property type="component" value="Unassembled WGS sequence"/>
</dbReference>
<evidence type="ECO:0000313" key="2">
    <source>
        <dbReference type="Proteomes" id="UP000269945"/>
    </source>
</evidence>
<organism evidence="1 2">
    <name type="scientific">Gulo gulo</name>
    <name type="common">Wolverine</name>
    <name type="synonym">Gluton</name>
    <dbReference type="NCBI Taxonomy" id="48420"/>
    <lineage>
        <taxon>Eukaryota</taxon>
        <taxon>Metazoa</taxon>
        <taxon>Chordata</taxon>
        <taxon>Craniata</taxon>
        <taxon>Vertebrata</taxon>
        <taxon>Euteleostomi</taxon>
        <taxon>Mammalia</taxon>
        <taxon>Eutheria</taxon>
        <taxon>Laurasiatheria</taxon>
        <taxon>Carnivora</taxon>
        <taxon>Caniformia</taxon>
        <taxon>Musteloidea</taxon>
        <taxon>Mustelidae</taxon>
        <taxon>Guloninae</taxon>
        <taxon>Gulo</taxon>
    </lineage>
</organism>
<name>A0A9X9PY38_GULGU</name>
<keyword evidence="2" id="KW-1185">Reference proteome</keyword>
<protein>
    <submittedName>
        <fullName evidence="1">Uncharacterized protein</fullName>
    </submittedName>
</protein>
<sequence length="78" mass="9058">FLLLSVSRQFLEGFDNQGRGRRYHFNLNISVLNGQFHSHPRALPITGSLGNLITNHFSRQTQWGQSLGPRHMWHKLPH</sequence>
<evidence type="ECO:0000313" key="1">
    <source>
        <dbReference type="EMBL" id="VCW76775.1"/>
    </source>
</evidence>
<accession>A0A9X9PY38</accession>
<dbReference type="EMBL" id="CYRY02007889">
    <property type="protein sequence ID" value="VCW76775.1"/>
    <property type="molecule type" value="Genomic_DNA"/>
</dbReference>
<proteinExistence type="predicted"/>
<reference evidence="1 2" key="1">
    <citation type="submission" date="2018-10" db="EMBL/GenBank/DDBJ databases">
        <authorList>
            <person name="Ekblom R."/>
            <person name="Jareborg N."/>
        </authorList>
    </citation>
    <scope>NUCLEOTIDE SEQUENCE [LARGE SCALE GENOMIC DNA]</scope>
    <source>
        <tissue evidence="1">Muscle</tissue>
    </source>
</reference>